<keyword evidence="6" id="KW-1185">Reference proteome</keyword>
<dbReference type="PANTHER" id="PTHR10340">
    <property type="entry name" value="SPHINGOMYELIN PHOSPHODIESTERASE"/>
    <property type="match status" value="1"/>
</dbReference>
<dbReference type="InterPro" id="IPR004843">
    <property type="entry name" value="Calcineurin-like_PHP"/>
</dbReference>
<dbReference type="OMA" id="WISEYDD"/>
<gene>
    <name evidence="5" type="ORF">BSAL_31290</name>
</gene>
<dbReference type="Gene3D" id="3.60.21.10">
    <property type="match status" value="1"/>
</dbReference>
<keyword evidence="2" id="KW-0325">Glycoprotein</keyword>
<dbReference type="EMBL" id="CYKH01001904">
    <property type="protein sequence ID" value="CUG91318.1"/>
    <property type="molecule type" value="Genomic_DNA"/>
</dbReference>
<feature type="transmembrane region" description="Helical" evidence="3">
    <location>
        <begin position="503"/>
        <end position="524"/>
    </location>
</feature>
<dbReference type="InterPro" id="IPR029052">
    <property type="entry name" value="Metallo-depent_PP-like"/>
</dbReference>
<evidence type="ECO:0000313" key="6">
    <source>
        <dbReference type="Proteomes" id="UP000051952"/>
    </source>
</evidence>
<dbReference type="AlphaFoldDB" id="A0A0S4JQJ5"/>
<feature type="domain" description="Calcineurin-like phosphoesterase" evidence="4">
    <location>
        <begin position="34"/>
        <end position="310"/>
    </location>
</feature>
<reference evidence="6" key="1">
    <citation type="submission" date="2015-09" db="EMBL/GenBank/DDBJ databases">
        <authorList>
            <consortium name="Pathogen Informatics"/>
        </authorList>
    </citation>
    <scope>NUCLEOTIDE SEQUENCE [LARGE SCALE GENOMIC DNA]</scope>
    <source>
        <strain evidence="6">Lake Konstanz</strain>
    </source>
</reference>
<organism evidence="5 6">
    <name type="scientific">Bodo saltans</name>
    <name type="common">Flagellated protozoan</name>
    <dbReference type="NCBI Taxonomy" id="75058"/>
    <lineage>
        <taxon>Eukaryota</taxon>
        <taxon>Discoba</taxon>
        <taxon>Euglenozoa</taxon>
        <taxon>Kinetoplastea</taxon>
        <taxon>Metakinetoplastina</taxon>
        <taxon>Eubodonida</taxon>
        <taxon>Bodonidae</taxon>
        <taxon>Bodo</taxon>
    </lineage>
</organism>
<dbReference type="OrthoDB" id="348678at2759"/>
<keyword evidence="3" id="KW-1133">Transmembrane helix</keyword>
<dbReference type="GO" id="GO:0016787">
    <property type="term" value="F:hydrolase activity"/>
    <property type="evidence" value="ECO:0007669"/>
    <property type="project" value="UniProtKB-KW"/>
</dbReference>
<accession>A0A0S4JQJ5</accession>
<keyword evidence="3" id="KW-0812">Transmembrane</keyword>
<dbReference type="SUPFAM" id="SSF56300">
    <property type="entry name" value="Metallo-dependent phosphatases"/>
    <property type="match status" value="1"/>
</dbReference>
<evidence type="ECO:0000256" key="3">
    <source>
        <dbReference type="SAM" id="Phobius"/>
    </source>
</evidence>
<dbReference type="Pfam" id="PF00149">
    <property type="entry name" value="Metallophos"/>
    <property type="match status" value="1"/>
</dbReference>
<sequence>MAPSALFPMALSSTIILFVSVVVVPHVALGDTIRLMLLSDVHYDPAYGTSEGYGACTSSSSPEWGIPSCDAPLQLVQSAIRDAATQDPDLLLMSGDWLRHGFNSLPMSEAIPTFQKVAELMSEVMPNTTSSVFSVPNFQGALGNNDFIPDYHFNLSNPAHPLLLNQSKVLKDLRLLSSDESSTFGQCGYYSRVVKRRSTNASSGLRVIVLNTIMYSVLLDPPLTLNVEDPCDQFAFLSGTLYDARVAGDRVVIVAHIPPGMNLYNALSGGVNSGTSNRQFWFERFVTSFRNIVAAYKDVVTFQFYGHTHMFSVIADADLGVPGIIVPSVTRLFGNNPSYLIAEMDDTTWQVSDVHQRHFVEAPNGSVWWETGDATLGSLFAYGGDKNVEGSIFGEGNVTVLADGSIAMVSNDSLWQQFQMVHEGGVMLNLFPTPPGSAPPVVKGSCNSECKQIVLCSMLHVRWDAISSCVSSPMPTLIPASAPTTSGSGSGAGDPNPSNSGVAGGYIALYIMCAVLGICSIAVVGRRLPMWAKKVASGRNSEAAGLVSASPTRRELDSVAYDEGVQAV</sequence>
<keyword evidence="3" id="KW-0472">Membrane</keyword>
<dbReference type="VEuPathDB" id="TriTrypDB:BSAL_31290"/>
<evidence type="ECO:0000256" key="1">
    <source>
        <dbReference type="ARBA" id="ARBA00022801"/>
    </source>
</evidence>
<dbReference type="PANTHER" id="PTHR10340:SF57">
    <property type="entry name" value="METALLOPHOS DOMAIN-CONTAINING PROTEIN"/>
    <property type="match status" value="1"/>
</dbReference>
<dbReference type="Proteomes" id="UP000051952">
    <property type="component" value="Unassembled WGS sequence"/>
</dbReference>
<protein>
    <submittedName>
        <fullName evidence="5">Membrane-associated protein, putative</fullName>
    </submittedName>
</protein>
<name>A0A0S4JQJ5_BODSA</name>
<evidence type="ECO:0000313" key="5">
    <source>
        <dbReference type="EMBL" id="CUG91318.1"/>
    </source>
</evidence>
<evidence type="ECO:0000259" key="4">
    <source>
        <dbReference type="Pfam" id="PF00149"/>
    </source>
</evidence>
<keyword evidence="1" id="KW-0378">Hydrolase</keyword>
<dbReference type="CDD" id="cd00842">
    <property type="entry name" value="MPP_ASMase"/>
    <property type="match status" value="1"/>
</dbReference>
<dbReference type="InterPro" id="IPR041805">
    <property type="entry name" value="ASMase/PPN1_MPP"/>
</dbReference>
<evidence type="ECO:0000256" key="2">
    <source>
        <dbReference type="ARBA" id="ARBA00023180"/>
    </source>
</evidence>
<proteinExistence type="predicted"/>